<protein>
    <recommendedName>
        <fullName evidence="2">Ubiquitin-like domain-containing protein</fullName>
    </recommendedName>
</protein>
<dbReference type="Gene3D" id="3.10.20.90">
    <property type="entry name" value="Phosphatidylinositol 3-kinase Catalytic Subunit, Chain A, domain 1"/>
    <property type="match status" value="1"/>
</dbReference>
<dbReference type="InParanoid" id="M4C494"/>
<dbReference type="FunCoup" id="M4C494">
    <property type="interactions" value="490"/>
</dbReference>
<evidence type="ECO:0000313" key="4">
    <source>
        <dbReference type="Proteomes" id="UP000011713"/>
    </source>
</evidence>
<dbReference type="PANTHER" id="PTHR10562">
    <property type="entry name" value="SMALL UBIQUITIN-RELATED MODIFIER"/>
    <property type="match status" value="1"/>
</dbReference>
<dbReference type="InterPro" id="IPR022617">
    <property type="entry name" value="Rad60/SUMO-like_dom"/>
</dbReference>
<feature type="domain" description="Ubiquitin-like" evidence="2">
    <location>
        <begin position="23"/>
        <end position="98"/>
    </location>
</feature>
<dbReference type="SUPFAM" id="SSF54236">
    <property type="entry name" value="Ubiquitin-like"/>
    <property type="match status" value="1"/>
</dbReference>
<dbReference type="STRING" id="559515.M4C494"/>
<dbReference type="Pfam" id="PF11976">
    <property type="entry name" value="Rad60-SLD"/>
    <property type="match status" value="1"/>
</dbReference>
<dbReference type="Proteomes" id="UP000011713">
    <property type="component" value="Unassembled WGS sequence"/>
</dbReference>
<dbReference type="PROSITE" id="PS50053">
    <property type="entry name" value="UBIQUITIN_2"/>
    <property type="match status" value="1"/>
</dbReference>
<evidence type="ECO:0000256" key="1">
    <source>
        <dbReference type="SAM" id="MobiDB-lite"/>
    </source>
</evidence>
<dbReference type="eggNOG" id="KOG1769">
    <property type="taxonomic scope" value="Eukaryota"/>
</dbReference>
<feature type="compositionally biased region" description="Basic and acidic residues" evidence="1">
    <location>
        <begin position="14"/>
        <end position="23"/>
    </location>
</feature>
<dbReference type="SMART" id="SM00213">
    <property type="entry name" value="UBQ"/>
    <property type="match status" value="1"/>
</dbReference>
<evidence type="ECO:0000259" key="2">
    <source>
        <dbReference type="PROSITE" id="PS50053"/>
    </source>
</evidence>
<sequence length="165" mass="18350">MSEEAPPSTDASNSDDKKKVEPITIRVKDQSGEETFFKVKPNTKMEKIFSAYAQRKGVPASALRFLLDGTRISGDQTPKMLELEDQDQIDCALEQVGGGSWCWGFLTHDGDFAGIVTKSVSKSSINCSFCSRTLLPANRRYSSKMDDRCQPWILRRQPTTAPTHG</sequence>
<dbReference type="AlphaFoldDB" id="M4C494"/>
<accession>M4C494</accession>
<dbReference type="EnsemblProtists" id="HpaT813912">
    <property type="protein sequence ID" value="HpaP813912"/>
    <property type="gene ID" value="HpaG813912"/>
</dbReference>
<name>M4C494_HYAAE</name>
<proteinExistence type="predicted"/>
<organism evidence="3 4">
    <name type="scientific">Hyaloperonospora arabidopsidis (strain Emoy2)</name>
    <name type="common">Downy mildew agent</name>
    <name type="synonym">Peronospora arabidopsidis</name>
    <dbReference type="NCBI Taxonomy" id="559515"/>
    <lineage>
        <taxon>Eukaryota</taxon>
        <taxon>Sar</taxon>
        <taxon>Stramenopiles</taxon>
        <taxon>Oomycota</taxon>
        <taxon>Peronosporomycetes</taxon>
        <taxon>Peronosporales</taxon>
        <taxon>Peronosporaceae</taxon>
        <taxon>Hyaloperonospora</taxon>
    </lineage>
</organism>
<dbReference type="HOGENOM" id="CLU_1613948_0_0_1"/>
<reference evidence="4" key="1">
    <citation type="journal article" date="2010" name="Science">
        <title>Signatures of adaptation to obligate biotrophy in the Hyaloperonospora arabidopsidis genome.</title>
        <authorList>
            <person name="Baxter L."/>
            <person name="Tripathy S."/>
            <person name="Ishaque N."/>
            <person name="Boot N."/>
            <person name="Cabral A."/>
            <person name="Kemen E."/>
            <person name="Thines M."/>
            <person name="Ah-Fong A."/>
            <person name="Anderson R."/>
            <person name="Badejoko W."/>
            <person name="Bittner-Eddy P."/>
            <person name="Boore J.L."/>
            <person name="Chibucos M.C."/>
            <person name="Coates M."/>
            <person name="Dehal P."/>
            <person name="Delehaunty K."/>
            <person name="Dong S."/>
            <person name="Downton P."/>
            <person name="Dumas B."/>
            <person name="Fabro G."/>
            <person name="Fronick C."/>
            <person name="Fuerstenberg S.I."/>
            <person name="Fulton L."/>
            <person name="Gaulin E."/>
            <person name="Govers F."/>
            <person name="Hughes L."/>
            <person name="Humphray S."/>
            <person name="Jiang R.H."/>
            <person name="Judelson H."/>
            <person name="Kamoun S."/>
            <person name="Kyung K."/>
            <person name="Meijer H."/>
            <person name="Minx P."/>
            <person name="Morris P."/>
            <person name="Nelson J."/>
            <person name="Phuntumart V."/>
            <person name="Qutob D."/>
            <person name="Rehmany A."/>
            <person name="Rougon-Cardoso A."/>
            <person name="Ryden P."/>
            <person name="Torto-Alalibo T."/>
            <person name="Studholme D."/>
            <person name="Wang Y."/>
            <person name="Win J."/>
            <person name="Wood J."/>
            <person name="Clifton S.W."/>
            <person name="Rogers J."/>
            <person name="Van den Ackerveken G."/>
            <person name="Jones J.D."/>
            <person name="McDowell J.M."/>
            <person name="Beynon J."/>
            <person name="Tyler B.M."/>
        </authorList>
    </citation>
    <scope>NUCLEOTIDE SEQUENCE [LARGE SCALE GENOMIC DNA]</scope>
    <source>
        <strain evidence="4">Emoy2</strain>
    </source>
</reference>
<keyword evidence="4" id="KW-1185">Reference proteome</keyword>
<dbReference type="InterPro" id="IPR029071">
    <property type="entry name" value="Ubiquitin-like_domsf"/>
</dbReference>
<evidence type="ECO:0000313" key="3">
    <source>
        <dbReference type="EnsemblProtists" id="HpaP813912"/>
    </source>
</evidence>
<dbReference type="EMBL" id="JH598210">
    <property type="status" value="NOT_ANNOTATED_CDS"/>
    <property type="molecule type" value="Genomic_DNA"/>
</dbReference>
<reference evidence="3" key="2">
    <citation type="submission" date="2015-06" db="UniProtKB">
        <authorList>
            <consortium name="EnsemblProtists"/>
        </authorList>
    </citation>
    <scope>IDENTIFICATION</scope>
    <source>
        <strain evidence="3">Emoy2</strain>
    </source>
</reference>
<feature type="region of interest" description="Disordered" evidence="1">
    <location>
        <begin position="1"/>
        <end position="23"/>
    </location>
</feature>
<dbReference type="FunFam" id="3.10.20.90:FF:000202">
    <property type="entry name" value="Small ubiquitin-related modifier I"/>
    <property type="match status" value="1"/>
</dbReference>
<dbReference type="InterPro" id="IPR000626">
    <property type="entry name" value="Ubiquitin-like_dom"/>
</dbReference>
<dbReference type="VEuPathDB" id="FungiDB:HpaG813912"/>